<keyword evidence="1" id="KW-0472">Membrane</keyword>
<reference evidence="2 3" key="1">
    <citation type="journal article" date="2023" name="Microbiol. Resour. Announc.">
        <title>Complete Genome of 'Candidatus Phytoplasma rubi' RS, a Phytopathogenic Bacterium Associated with Rubus Stunt Disease.</title>
        <authorList>
            <person name="Duckeck D."/>
            <person name="Zubert C."/>
            <person name="Bohm J.W."/>
            <person name="Carminati G."/>
            <person name="Schneider B."/>
            <person name="Kube M."/>
        </authorList>
    </citation>
    <scope>NUCLEOTIDE SEQUENCE [LARGE SCALE GENOMIC DNA]</scope>
    <source>
        <strain evidence="2 3">RS</strain>
    </source>
</reference>
<evidence type="ECO:0000256" key="1">
    <source>
        <dbReference type="SAM" id="Phobius"/>
    </source>
</evidence>
<evidence type="ECO:0000313" key="3">
    <source>
        <dbReference type="Proteomes" id="UP001164727"/>
    </source>
</evidence>
<gene>
    <name evidence="2" type="ORF">RS022_09200</name>
</gene>
<dbReference type="EMBL" id="CP114006">
    <property type="protein sequence ID" value="WAN63698.1"/>
    <property type="molecule type" value="Genomic_DNA"/>
</dbReference>
<organism evidence="2 3">
    <name type="scientific">Candidatus Phytoplasma rubi</name>
    <dbReference type="NCBI Taxonomy" id="399025"/>
    <lineage>
        <taxon>Bacteria</taxon>
        <taxon>Bacillati</taxon>
        <taxon>Mycoplasmatota</taxon>
        <taxon>Mollicutes</taxon>
        <taxon>Acholeplasmatales</taxon>
        <taxon>Acholeplasmataceae</taxon>
        <taxon>Candidatus Phytoplasma</taxon>
        <taxon>16SrV (Elm yellows group)</taxon>
    </lineage>
</organism>
<keyword evidence="1" id="KW-1133">Transmembrane helix</keyword>
<feature type="transmembrane region" description="Helical" evidence="1">
    <location>
        <begin position="114"/>
        <end position="133"/>
    </location>
</feature>
<name>A0ABY7BT04_9MOLU</name>
<proteinExistence type="predicted"/>
<dbReference type="RefSeq" id="WP_268849878.1">
    <property type="nucleotide sequence ID" value="NZ_CP114006.1"/>
</dbReference>
<dbReference type="Proteomes" id="UP001164727">
    <property type="component" value="Chromosome"/>
</dbReference>
<accession>A0ABY7BT04</accession>
<sequence>MKNFFKNKRSKLKLFPFIFNSISGKPFRCEKYDINGEEKKIEFFFLKQSEYNSYFLDMRQYIVWSMVDNLYRVLVDENYYSKFELLYQKEINIIYMDFLQKLLYKRFKIIRKNFLYYFLSIFFSLFIVCFFYFKKIFFLIEYQYLIFFIIFILNFVFLFFYTKVKQRDFFQNYKTKLLKETMKNIKSFLGVEVFENISKQQRMFSSEFFDEKEK</sequence>
<protein>
    <submittedName>
        <fullName evidence="2">Uncharacterized protein</fullName>
    </submittedName>
</protein>
<keyword evidence="3" id="KW-1185">Reference proteome</keyword>
<keyword evidence="1" id="KW-0812">Transmembrane</keyword>
<evidence type="ECO:0000313" key="2">
    <source>
        <dbReference type="EMBL" id="WAN63698.1"/>
    </source>
</evidence>
<feature type="transmembrane region" description="Helical" evidence="1">
    <location>
        <begin position="145"/>
        <end position="164"/>
    </location>
</feature>